<dbReference type="PATRIC" id="fig|1423775.4.peg.442"/>
<keyword evidence="1" id="KW-1133">Transmembrane helix</keyword>
<keyword evidence="1" id="KW-0812">Transmembrane</keyword>
<feature type="domain" description="Phosphatidic acid phosphatase type 2/haloperoxidase" evidence="2">
    <location>
        <begin position="55"/>
        <end position="165"/>
    </location>
</feature>
<comment type="caution">
    <text evidence="3">The sequence shown here is derived from an EMBL/GenBank/DDBJ whole genome shotgun (WGS) entry which is preliminary data.</text>
</comment>
<feature type="transmembrane region" description="Helical" evidence="1">
    <location>
        <begin position="56"/>
        <end position="78"/>
    </location>
</feature>
<dbReference type="Proteomes" id="UP000051248">
    <property type="component" value="Unassembled WGS sequence"/>
</dbReference>
<reference evidence="3 4" key="1">
    <citation type="journal article" date="2015" name="Genome Announc.">
        <title>Expanding the biotechnology potential of lactobacilli through comparative genomics of 213 strains and associated genera.</title>
        <authorList>
            <person name="Sun Z."/>
            <person name="Harris H.M."/>
            <person name="McCann A."/>
            <person name="Guo C."/>
            <person name="Argimon S."/>
            <person name="Zhang W."/>
            <person name="Yang X."/>
            <person name="Jeffery I.B."/>
            <person name="Cooney J.C."/>
            <person name="Kagawa T.F."/>
            <person name="Liu W."/>
            <person name="Song Y."/>
            <person name="Salvetti E."/>
            <person name="Wrobel A."/>
            <person name="Rasinkangas P."/>
            <person name="Parkhill J."/>
            <person name="Rea M.C."/>
            <person name="O'Sullivan O."/>
            <person name="Ritari J."/>
            <person name="Douillard F.P."/>
            <person name="Paul Ross R."/>
            <person name="Yang R."/>
            <person name="Briner A.E."/>
            <person name="Felis G.E."/>
            <person name="de Vos W.M."/>
            <person name="Barrangou R."/>
            <person name="Klaenhammer T.R."/>
            <person name="Caufield P.W."/>
            <person name="Cui Y."/>
            <person name="Zhang H."/>
            <person name="O'Toole P.W."/>
        </authorList>
    </citation>
    <scope>NUCLEOTIDE SEQUENCE [LARGE SCALE GENOMIC DNA]</scope>
    <source>
        <strain evidence="3 4">DSM 19682</strain>
    </source>
</reference>
<evidence type="ECO:0000313" key="4">
    <source>
        <dbReference type="Proteomes" id="UP000051248"/>
    </source>
</evidence>
<dbReference type="SMART" id="SM00014">
    <property type="entry name" value="acidPPc"/>
    <property type="match status" value="1"/>
</dbReference>
<keyword evidence="4" id="KW-1185">Reference proteome</keyword>
<feature type="transmembrane region" description="Helical" evidence="1">
    <location>
        <begin position="150"/>
        <end position="169"/>
    </location>
</feature>
<feature type="transmembrane region" description="Helical" evidence="1">
    <location>
        <begin position="22"/>
        <end position="44"/>
    </location>
</feature>
<feature type="transmembrane region" description="Helical" evidence="1">
    <location>
        <begin position="98"/>
        <end position="119"/>
    </location>
</feature>
<dbReference type="InterPro" id="IPR036938">
    <property type="entry name" value="PAP2/HPO_sf"/>
</dbReference>
<dbReference type="eggNOG" id="COG0671">
    <property type="taxonomic scope" value="Bacteria"/>
</dbReference>
<evidence type="ECO:0000313" key="3">
    <source>
        <dbReference type="EMBL" id="KRK79732.1"/>
    </source>
</evidence>
<dbReference type="PANTHER" id="PTHR14969">
    <property type="entry name" value="SPHINGOSINE-1-PHOSPHATE PHOSPHOHYDROLASE"/>
    <property type="match status" value="1"/>
</dbReference>
<dbReference type="PANTHER" id="PTHR14969:SF13">
    <property type="entry name" value="AT30094P"/>
    <property type="match status" value="1"/>
</dbReference>
<gene>
    <name evidence="3" type="ORF">FD03_GL000433</name>
</gene>
<name>A0A0R1KFU8_9LACO</name>
<dbReference type="STRING" id="1423775.FD03_GL000433"/>
<evidence type="ECO:0000259" key="2">
    <source>
        <dbReference type="SMART" id="SM00014"/>
    </source>
</evidence>
<dbReference type="RefSeq" id="WP_051528060.1">
    <property type="nucleotide sequence ID" value="NZ_AZDZ01000011.1"/>
</dbReference>
<dbReference type="AlphaFoldDB" id="A0A0R1KFU8"/>
<dbReference type="Gene3D" id="1.20.144.10">
    <property type="entry name" value="Phosphatidic acid phosphatase type 2/haloperoxidase"/>
    <property type="match status" value="1"/>
</dbReference>
<dbReference type="Pfam" id="PF01569">
    <property type="entry name" value="PAP2"/>
    <property type="match status" value="1"/>
</dbReference>
<feature type="transmembrane region" description="Helical" evidence="1">
    <location>
        <begin position="126"/>
        <end position="144"/>
    </location>
</feature>
<accession>A0A0R1KFU8</accession>
<keyword evidence="1" id="KW-0472">Membrane</keyword>
<dbReference type="EMBL" id="AZDZ01000011">
    <property type="protein sequence ID" value="KRK79732.1"/>
    <property type="molecule type" value="Genomic_DNA"/>
</dbReference>
<sequence length="196" mass="22635">MDAFLFRSVNDLATKSDLLDTIGVFTAKYTVYILAVVMICLWFVKQNDFQFRQMLSVSVISCLISELVGKLIAGRIYYHRQPFAVWSNVHQLISKNLGNSFPSDHTIVFFSIMIIFFIYTKSKVRYLFPVLALIVGLSRIFVGVHYPVDVFVGASIGTIISIISYIYLFDSIMLNRFLKVIYKFENKIFKWSFISN</sequence>
<dbReference type="SUPFAM" id="SSF48317">
    <property type="entry name" value="Acid phosphatase/Vanadium-dependent haloperoxidase"/>
    <property type="match status" value="1"/>
</dbReference>
<protein>
    <recommendedName>
        <fullName evidence="2">Phosphatidic acid phosphatase type 2/haloperoxidase domain-containing protein</fullName>
    </recommendedName>
</protein>
<evidence type="ECO:0000256" key="1">
    <source>
        <dbReference type="SAM" id="Phobius"/>
    </source>
</evidence>
<dbReference type="OrthoDB" id="9789113at2"/>
<dbReference type="InterPro" id="IPR000326">
    <property type="entry name" value="PAP2/HPO"/>
</dbReference>
<proteinExistence type="predicted"/>
<organism evidence="3 4">
    <name type="scientific">Companilactobacillus nodensis DSM 19682 = JCM 14932 = NBRC 107160</name>
    <dbReference type="NCBI Taxonomy" id="1423775"/>
    <lineage>
        <taxon>Bacteria</taxon>
        <taxon>Bacillati</taxon>
        <taxon>Bacillota</taxon>
        <taxon>Bacilli</taxon>
        <taxon>Lactobacillales</taxon>
        <taxon>Lactobacillaceae</taxon>
        <taxon>Companilactobacillus</taxon>
    </lineage>
</organism>